<keyword evidence="4 8" id="KW-0472">Membrane</keyword>
<dbReference type="Pfam" id="PF00226">
    <property type="entry name" value="DnaJ"/>
    <property type="match status" value="1"/>
</dbReference>
<feature type="chain" id="PRO_5014888827" evidence="9">
    <location>
        <begin position="21"/>
        <end position="332"/>
    </location>
</feature>
<evidence type="ECO:0000256" key="1">
    <source>
        <dbReference type="ARBA" id="ARBA00004141"/>
    </source>
</evidence>
<keyword evidence="3 8" id="KW-1133">Transmembrane helix</keyword>
<evidence type="ECO:0000256" key="9">
    <source>
        <dbReference type="SAM" id="SignalP"/>
    </source>
</evidence>
<dbReference type="AlphaFoldDB" id="A0A2L2Y7S4"/>
<keyword evidence="9" id="KW-0732">Signal</keyword>
<evidence type="ECO:0000259" key="10">
    <source>
        <dbReference type="PROSITE" id="PS50076"/>
    </source>
</evidence>
<evidence type="ECO:0000256" key="6">
    <source>
        <dbReference type="ARBA" id="ARBA00024193"/>
    </source>
</evidence>
<dbReference type="InterPro" id="IPR036869">
    <property type="entry name" value="J_dom_sf"/>
</dbReference>
<dbReference type="InterPro" id="IPR044632">
    <property type="entry name" value="DNAJC25-like"/>
</dbReference>
<dbReference type="PANTHER" id="PTHR44176:SF1">
    <property type="entry name" value="DNAJ HOMOLOG SUBFAMILY C MEMBER 25"/>
    <property type="match status" value="1"/>
</dbReference>
<feature type="signal peptide" evidence="9">
    <location>
        <begin position="1"/>
        <end position="20"/>
    </location>
</feature>
<keyword evidence="2 8" id="KW-0812">Transmembrane</keyword>
<organism evidence="11">
    <name type="scientific">Parasteatoda tepidariorum</name>
    <name type="common">Common house spider</name>
    <name type="synonym">Achaearanea tepidariorum</name>
    <dbReference type="NCBI Taxonomy" id="114398"/>
    <lineage>
        <taxon>Eukaryota</taxon>
        <taxon>Metazoa</taxon>
        <taxon>Ecdysozoa</taxon>
        <taxon>Arthropoda</taxon>
        <taxon>Chelicerata</taxon>
        <taxon>Arachnida</taxon>
        <taxon>Araneae</taxon>
        <taxon>Araneomorphae</taxon>
        <taxon>Entelegynae</taxon>
        <taxon>Araneoidea</taxon>
        <taxon>Theridiidae</taxon>
        <taxon>Parasteatoda</taxon>
    </lineage>
</organism>
<evidence type="ECO:0000256" key="5">
    <source>
        <dbReference type="ARBA" id="ARBA00023186"/>
    </source>
</evidence>
<dbReference type="InterPro" id="IPR001623">
    <property type="entry name" value="DnaJ_domain"/>
</dbReference>
<accession>A0A2L2Y7S4</accession>
<dbReference type="InterPro" id="IPR018253">
    <property type="entry name" value="DnaJ_domain_CS"/>
</dbReference>
<reference evidence="11" key="1">
    <citation type="journal article" date="2016" name="Mol. Ecol. Resour.">
        <title>Evaluation of the impact of RNA preservation methods of spiders for de novo transcriptome assembly.</title>
        <authorList>
            <person name="Kono N."/>
            <person name="Nakamura H."/>
            <person name="Ito Y."/>
            <person name="Tomita M."/>
            <person name="Arakawa K."/>
        </authorList>
    </citation>
    <scope>NUCLEOTIDE SEQUENCE</scope>
    <source>
        <tissue evidence="11">Whole body</tissue>
    </source>
</reference>
<evidence type="ECO:0000256" key="4">
    <source>
        <dbReference type="ARBA" id="ARBA00023136"/>
    </source>
</evidence>
<dbReference type="GO" id="GO:0006457">
    <property type="term" value="P:protein folding"/>
    <property type="evidence" value="ECO:0007669"/>
    <property type="project" value="InterPro"/>
</dbReference>
<keyword evidence="5" id="KW-0143">Chaperone</keyword>
<dbReference type="SUPFAM" id="SSF46565">
    <property type="entry name" value="Chaperone J-domain"/>
    <property type="match status" value="1"/>
</dbReference>
<sequence length="332" mass="39784">MYKLILFLSICFYLNHDVAGLIDGLYCGKHNCYTVLNIDRDASKVDIAKAYRQLARKFHPDMHKTEKAKQEASEKFTLIATAYEVLKDEDSRKDYDYMLDNPDKVYGHYYRYYRRQMSPKVDARIVIAVTITVISVVQYLGAWSRYKSAINYLITVPKYRLKAMEIAKEENLLVVDKKRNKKSKEQLKEESENILKKILEERMDIRGGYSKPSLMDVLWVQLVCLPYTILKYMFWNIRWLWKFSIMKEEYGDEEKLYIIRKHLQCSQTQWEALPDEEKEECLGGELWIKENFIKWKQKKEDDMKAKYAESARYRSNRRYMKNQGSRQITFED</sequence>
<feature type="transmembrane region" description="Helical" evidence="8">
    <location>
        <begin position="121"/>
        <end position="141"/>
    </location>
</feature>
<dbReference type="EMBL" id="IAAA01017513">
    <property type="protein sequence ID" value="LAA04201.1"/>
    <property type="molecule type" value="mRNA"/>
</dbReference>
<feature type="domain" description="J" evidence="10">
    <location>
        <begin position="31"/>
        <end position="99"/>
    </location>
</feature>
<feature type="transmembrane region" description="Helical" evidence="8">
    <location>
        <begin position="218"/>
        <end position="237"/>
    </location>
</feature>
<evidence type="ECO:0000256" key="2">
    <source>
        <dbReference type="ARBA" id="ARBA00022692"/>
    </source>
</evidence>
<dbReference type="SMART" id="SM00271">
    <property type="entry name" value="DnaJ"/>
    <property type="match status" value="1"/>
</dbReference>
<dbReference type="PROSITE" id="PS00636">
    <property type="entry name" value="DNAJ_1"/>
    <property type="match status" value="1"/>
</dbReference>
<proteinExistence type="evidence at transcript level"/>
<dbReference type="PRINTS" id="PR00625">
    <property type="entry name" value="JDOMAIN"/>
</dbReference>
<dbReference type="PROSITE" id="PS50076">
    <property type="entry name" value="DNAJ_2"/>
    <property type="match status" value="1"/>
</dbReference>
<evidence type="ECO:0000313" key="11">
    <source>
        <dbReference type="EMBL" id="LAA04201.1"/>
    </source>
</evidence>
<comment type="similarity">
    <text evidence="6">Belongs to the DNAJC25 family.</text>
</comment>
<keyword evidence="7" id="KW-0175">Coiled coil</keyword>
<feature type="coiled-coil region" evidence="7">
    <location>
        <begin position="177"/>
        <end position="204"/>
    </location>
</feature>
<comment type="subcellular location">
    <subcellularLocation>
        <location evidence="1">Membrane</location>
        <topology evidence="1">Multi-pass membrane protein</topology>
    </subcellularLocation>
</comment>
<evidence type="ECO:0000256" key="8">
    <source>
        <dbReference type="SAM" id="Phobius"/>
    </source>
</evidence>
<dbReference type="GO" id="GO:0005789">
    <property type="term" value="C:endoplasmic reticulum membrane"/>
    <property type="evidence" value="ECO:0007669"/>
    <property type="project" value="TreeGrafter"/>
</dbReference>
<dbReference type="CDD" id="cd06257">
    <property type="entry name" value="DnaJ"/>
    <property type="match status" value="1"/>
</dbReference>
<protein>
    <submittedName>
        <fullName evidence="11">DnaJ-like protein subfamily C member 25-like protein</fullName>
    </submittedName>
</protein>
<evidence type="ECO:0000256" key="7">
    <source>
        <dbReference type="SAM" id="Coils"/>
    </source>
</evidence>
<dbReference type="FunFam" id="1.10.287.110:FF:000036">
    <property type="entry name" value="dnaJ homolog subfamily C member 25"/>
    <property type="match status" value="1"/>
</dbReference>
<dbReference type="PANTHER" id="PTHR44176">
    <property type="entry name" value="DNAJ HOMOLOG SUBFAMILY C MEMBER 25"/>
    <property type="match status" value="1"/>
</dbReference>
<dbReference type="Gene3D" id="1.10.287.110">
    <property type="entry name" value="DnaJ domain"/>
    <property type="match status" value="1"/>
</dbReference>
<name>A0A2L2Y7S4_PARTP</name>
<evidence type="ECO:0000256" key="3">
    <source>
        <dbReference type="ARBA" id="ARBA00022989"/>
    </source>
</evidence>
<dbReference type="OrthoDB" id="270167at2759"/>